<feature type="domain" description="CRISPR associated protein Cas6 C-terminal" evidence="2">
    <location>
        <begin position="118"/>
        <end position="242"/>
    </location>
</feature>
<evidence type="ECO:0000313" key="3">
    <source>
        <dbReference type="EMBL" id="KZL91867.1"/>
    </source>
</evidence>
<name>A0A162SU21_9CLOT</name>
<dbReference type="Pfam" id="PF01881">
    <property type="entry name" value="Cas_Cas6_C"/>
    <property type="match status" value="1"/>
</dbReference>
<evidence type="ECO:0000256" key="1">
    <source>
        <dbReference type="ARBA" id="ARBA00023118"/>
    </source>
</evidence>
<dbReference type="InterPro" id="IPR045747">
    <property type="entry name" value="CRISPR-assoc_prot_Cas6_N_sf"/>
</dbReference>
<dbReference type="STRING" id="1121326.CLMAG_16730"/>
<dbReference type="Proteomes" id="UP000076603">
    <property type="component" value="Unassembled WGS sequence"/>
</dbReference>
<dbReference type="GO" id="GO:0016788">
    <property type="term" value="F:hydrolase activity, acting on ester bonds"/>
    <property type="evidence" value="ECO:0007669"/>
    <property type="project" value="InterPro"/>
</dbReference>
<dbReference type="Gene3D" id="3.30.70.1900">
    <property type="match status" value="1"/>
</dbReference>
<comment type="caution">
    <text evidence="3">The sequence shown here is derived from an EMBL/GenBank/DDBJ whole genome shotgun (WGS) entry which is preliminary data.</text>
</comment>
<proteinExistence type="predicted"/>
<dbReference type="PATRIC" id="fig|1121326.3.peg.1649"/>
<dbReference type="GO" id="GO:0051607">
    <property type="term" value="P:defense response to virus"/>
    <property type="evidence" value="ECO:0007669"/>
    <property type="project" value="UniProtKB-KW"/>
</dbReference>
<keyword evidence="4" id="KW-1185">Reference proteome</keyword>
<dbReference type="RefSeq" id="WP_066620739.1">
    <property type="nucleotide sequence ID" value="NZ_FQXL01000022.1"/>
</dbReference>
<evidence type="ECO:0000259" key="2">
    <source>
        <dbReference type="Pfam" id="PF01881"/>
    </source>
</evidence>
<dbReference type="OrthoDB" id="45555at2"/>
<dbReference type="AlphaFoldDB" id="A0A162SU21"/>
<accession>A0A162SU21</accession>
<dbReference type="NCBIfam" id="TIGR01877">
    <property type="entry name" value="cas_cas6"/>
    <property type="match status" value="1"/>
</dbReference>
<dbReference type="PANTHER" id="PTHR36984">
    <property type="entry name" value="CRISPR-ASSOCIATED ENDORIBONUCLEASE CAS6 1"/>
    <property type="match status" value="1"/>
</dbReference>
<reference evidence="3 4" key="1">
    <citation type="submission" date="2016-04" db="EMBL/GenBank/DDBJ databases">
        <title>Genome sequence of Clostridium magnum DSM 2767.</title>
        <authorList>
            <person name="Poehlein A."/>
            <person name="Uhlig R."/>
            <person name="Fischer R."/>
            <person name="Bahl H."/>
            <person name="Daniel R."/>
        </authorList>
    </citation>
    <scope>NUCLEOTIDE SEQUENCE [LARGE SCALE GENOMIC DNA]</scope>
    <source>
        <strain evidence="3 4">DSM 2767</strain>
    </source>
</reference>
<organism evidence="3 4">
    <name type="scientific">Clostridium magnum DSM 2767</name>
    <dbReference type="NCBI Taxonomy" id="1121326"/>
    <lineage>
        <taxon>Bacteria</taxon>
        <taxon>Bacillati</taxon>
        <taxon>Bacillota</taxon>
        <taxon>Clostridia</taxon>
        <taxon>Eubacteriales</taxon>
        <taxon>Clostridiaceae</taxon>
        <taxon>Clostridium</taxon>
    </lineage>
</organism>
<dbReference type="EMBL" id="LWAE01000002">
    <property type="protein sequence ID" value="KZL91867.1"/>
    <property type="molecule type" value="Genomic_DNA"/>
</dbReference>
<dbReference type="PANTHER" id="PTHR36984:SF3">
    <property type="entry name" value="CRISPR-ASSOCIATED ENDORIBONUCLEASE CAS6"/>
    <property type="match status" value="1"/>
</dbReference>
<protein>
    <submittedName>
        <fullName evidence="3">CRISPR associated protein Cas6</fullName>
    </submittedName>
</protein>
<dbReference type="InterPro" id="IPR010156">
    <property type="entry name" value="CRISPR-assoc_prot_Cas6"/>
</dbReference>
<sequence>MRFKINLSAADKKIPIGNRFMICSLLKKAIEIGDAELFNEIYFYEDKKNKKIKDFSFAIYLRDFKVEDSYINVNGDISITVSTPDYNLGIAIYNGLLKIKTFNFKGYNLELKTVTLLKEAKVKSNIIPCKTLSPIFIKDRAGKGIDVHDSNFEEGLNYISNLYLETYRGYGLRERLKFIPINMKKVVVKEEVEGFREGTNKQFLLVDSYKGIFNLSGDIDDLQILLEAGMGYRRSQGFGLIDLV</sequence>
<dbReference type="InterPro" id="IPR049435">
    <property type="entry name" value="Cas_Cas6_C"/>
</dbReference>
<keyword evidence="1" id="KW-0051">Antiviral defense</keyword>
<gene>
    <name evidence="3" type="ORF">CLMAG_16730</name>
</gene>
<dbReference type="Gene3D" id="3.30.70.1890">
    <property type="match status" value="1"/>
</dbReference>
<dbReference type="CDD" id="cd21140">
    <property type="entry name" value="Cas6_I-like"/>
    <property type="match status" value="1"/>
</dbReference>
<evidence type="ECO:0000313" key="4">
    <source>
        <dbReference type="Proteomes" id="UP000076603"/>
    </source>
</evidence>